<dbReference type="Proteomes" id="UP000537204">
    <property type="component" value="Unassembled WGS sequence"/>
</dbReference>
<accession>A0A7W8ZNU1</accession>
<name>A0A7W8ZNU1_9SPHI</name>
<protein>
    <submittedName>
        <fullName evidence="1">Uncharacterized protein</fullName>
    </submittedName>
</protein>
<dbReference type="EMBL" id="JACHCE010000005">
    <property type="protein sequence ID" value="MBB5637469.1"/>
    <property type="molecule type" value="Genomic_DNA"/>
</dbReference>
<evidence type="ECO:0000313" key="2">
    <source>
        <dbReference type="Proteomes" id="UP000537204"/>
    </source>
</evidence>
<organism evidence="1 2">
    <name type="scientific">Pedobacter cryoconitis</name>
    <dbReference type="NCBI Taxonomy" id="188932"/>
    <lineage>
        <taxon>Bacteria</taxon>
        <taxon>Pseudomonadati</taxon>
        <taxon>Bacteroidota</taxon>
        <taxon>Sphingobacteriia</taxon>
        <taxon>Sphingobacteriales</taxon>
        <taxon>Sphingobacteriaceae</taxon>
        <taxon>Pedobacter</taxon>
    </lineage>
</organism>
<evidence type="ECO:0000313" key="1">
    <source>
        <dbReference type="EMBL" id="MBB5637469.1"/>
    </source>
</evidence>
<gene>
    <name evidence="1" type="ORF">HDE68_003384</name>
</gene>
<reference evidence="1 2" key="1">
    <citation type="submission" date="2020-08" db="EMBL/GenBank/DDBJ databases">
        <title>Genomic Encyclopedia of Type Strains, Phase IV (KMG-V): Genome sequencing to study the core and pangenomes of soil and plant-associated prokaryotes.</title>
        <authorList>
            <person name="Whitman W."/>
        </authorList>
    </citation>
    <scope>NUCLEOTIDE SEQUENCE [LARGE SCALE GENOMIC DNA]</scope>
    <source>
        <strain evidence="1 2">S3M1</strain>
    </source>
</reference>
<comment type="caution">
    <text evidence="1">The sequence shown here is derived from an EMBL/GenBank/DDBJ whole genome shotgun (WGS) entry which is preliminary data.</text>
</comment>
<proteinExistence type="predicted"/>
<dbReference type="AlphaFoldDB" id="A0A7W8ZNU1"/>
<sequence>MAGTKTGADCEQGYSTQINVSGQNQFPLCCTDIETVQ</sequence>